<gene>
    <name evidence="2" type="ORF">AVEN_61590_1</name>
</gene>
<reference evidence="2 3" key="1">
    <citation type="journal article" date="2019" name="Sci. Rep.">
        <title>Orb-weaving spider Araneus ventricosus genome elucidates the spidroin gene catalogue.</title>
        <authorList>
            <person name="Kono N."/>
            <person name="Nakamura H."/>
            <person name="Ohtoshi R."/>
            <person name="Moran D.A.P."/>
            <person name="Shinohara A."/>
            <person name="Yoshida Y."/>
            <person name="Fujiwara M."/>
            <person name="Mori M."/>
            <person name="Tomita M."/>
            <person name="Arakawa K."/>
        </authorList>
    </citation>
    <scope>NUCLEOTIDE SEQUENCE [LARGE SCALE GENOMIC DNA]</scope>
</reference>
<name>A0A4Y2NMF4_ARAVE</name>
<dbReference type="Proteomes" id="UP000499080">
    <property type="component" value="Unassembled WGS sequence"/>
</dbReference>
<evidence type="ECO:0000313" key="2">
    <source>
        <dbReference type="EMBL" id="GBN39740.1"/>
    </source>
</evidence>
<proteinExistence type="predicted"/>
<evidence type="ECO:0000313" key="3">
    <source>
        <dbReference type="Proteomes" id="UP000499080"/>
    </source>
</evidence>
<protein>
    <submittedName>
        <fullName evidence="2">Uncharacterized protein</fullName>
    </submittedName>
</protein>
<keyword evidence="3" id="KW-1185">Reference proteome</keyword>
<dbReference type="AlphaFoldDB" id="A0A4Y2NMF4"/>
<feature type="region of interest" description="Disordered" evidence="1">
    <location>
        <begin position="112"/>
        <end position="133"/>
    </location>
</feature>
<accession>A0A4Y2NMF4</accession>
<comment type="caution">
    <text evidence="2">The sequence shown here is derived from an EMBL/GenBank/DDBJ whole genome shotgun (WGS) entry which is preliminary data.</text>
</comment>
<organism evidence="2 3">
    <name type="scientific">Araneus ventricosus</name>
    <name type="common">Orbweaver spider</name>
    <name type="synonym">Epeira ventricosa</name>
    <dbReference type="NCBI Taxonomy" id="182803"/>
    <lineage>
        <taxon>Eukaryota</taxon>
        <taxon>Metazoa</taxon>
        <taxon>Ecdysozoa</taxon>
        <taxon>Arthropoda</taxon>
        <taxon>Chelicerata</taxon>
        <taxon>Arachnida</taxon>
        <taxon>Araneae</taxon>
        <taxon>Araneomorphae</taxon>
        <taxon>Entelegynae</taxon>
        <taxon>Araneoidea</taxon>
        <taxon>Araneidae</taxon>
        <taxon>Araneus</taxon>
    </lineage>
</organism>
<sequence length="133" mass="15257">MAQGQNWPSCAKHLCSQNGLQQERETPHEKFLCFQIFWMMKKVENCCVEGIGDYVAHRRDQDFFAHTTLMGIQARRHRPPWSSNKGRKVHRLWVAPASASPCATRTINAQDHPWDTVTTPTPSPRSDPFCLIP</sequence>
<evidence type="ECO:0000256" key="1">
    <source>
        <dbReference type="SAM" id="MobiDB-lite"/>
    </source>
</evidence>
<dbReference type="EMBL" id="BGPR01009396">
    <property type="protein sequence ID" value="GBN39740.1"/>
    <property type="molecule type" value="Genomic_DNA"/>
</dbReference>